<dbReference type="Pfam" id="PF13336">
    <property type="entry name" value="AcetylCoA_hyd_C"/>
    <property type="match status" value="1"/>
</dbReference>
<dbReference type="Gene3D" id="3.30.750.70">
    <property type="entry name" value="4-hydroxybutyrate coenzyme like domains"/>
    <property type="match status" value="1"/>
</dbReference>
<dbReference type="InterPro" id="IPR026888">
    <property type="entry name" value="AcetylCoA_hyd_C"/>
</dbReference>
<evidence type="ECO:0000259" key="3">
    <source>
        <dbReference type="Pfam" id="PF02550"/>
    </source>
</evidence>
<evidence type="ECO:0000256" key="1">
    <source>
        <dbReference type="ARBA" id="ARBA00009632"/>
    </source>
</evidence>
<feature type="domain" description="Acetyl-CoA hydrolase/transferase N-terminal" evidence="3">
    <location>
        <begin position="10"/>
        <end position="177"/>
    </location>
</feature>
<name>A0A1M5NG17_9SPHI</name>
<dbReference type="AlphaFoldDB" id="A0A1M5NG17"/>
<dbReference type="SUPFAM" id="SSF100950">
    <property type="entry name" value="NagB/RpiA/CoA transferase-like"/>
    <property type="match status" value="2"/>
</dbReference>
<keyword evidence="2" id="KW-0808">Transferase</keyword>
<proteinExistence type="inferred from homology"/>
<dbReference type="Proteomes" id="UP000184287">
    <property type="component" value="Unassembled WGS sequence"/>
</dbReference>
<evidence type="ECO:0000313" key="6">
    <source>
        <dbReference type="Proteomes" id="UP000184287"/>
    </source>
</evidence>
<evidence type="ECO:0000259" key="4">
    <source>
        <dbReference type="Pfam" id="PF13336"/>
    </source>
</evidence>
<accession>A0A1M5NG17</accession>
<dbReference type="GO" id="GO:0006083">
    <property type="term" value="P:acetate metabolic process"/>
    <property type="evidence" value="ECO:0007669"/>
    <property type="project" value="InterPro"/>
</dbReference>
<protein>
    <submittedName>
        <fullName evidence="5">Acyl-CoA hydrolase</fullName>
    </submittedName>
</protein>
<dbReference type="PANTHER" id="PTHR21432">
    <property type="entry name" value="ACETYL-COA HYDROLASE-RELATED"/>
    <property type="match status" value="1"/>
</dbReference>
<gene>
    <name evidence="5" type="ORF">SAMN04488522_108129</name>
</gene>
<dbReference type="Pfam" id="PF02550">
    <property type="entry name" value="AcetylCoA_hydro"/>
    <property type="match status" value="1"/>
</dbReference>
<dbReference type="OrthoDB" id="9801795at2"/>
<organism evidence="5 6">
    <name type="scientific">Pedobacter caeni</name>
    <dbReference type="NCBI Taxonomy" id="288992"/>
    <lineage>
        <taxon>Bacteria</taxon>
        <taxon>Pseudomonadati</taxon>
        <taxon>Bacteroidota</taxon>
        <taxon>Sphingobacteriia</taxon>
        <taxon>Sphingobacteriales</taxon>
        <taxon>Sphingobacteriaceae</taxon>
        <taxon>Pedobacter</taxon>
    </lineage>
</organism>
<dbReference type="Gene3D" id="3.40.1080.20">
    <property type="entry name" value="Acetyl-CoA hydrolase/transferase C-terminal domain"/>
    <property type="match status" value="1"/>
</dbReference>
<dbReference type="InterPro" id="IPR038460">
    <property type="entry name" value="AcetylCoA_hyd_C_sf"/>
</dbReference>
<keyword evidence="5" id="KW-0378">Hydrolase</keyword>
<evidence type="ECO:0000313" key="5">
    <source>
        <dbReference type="EMBL" id="SHG88461.1"/>
    </source>
</evidence>
<evidence type="ECO:0000256" key="2">
    <source>
        <dbReference type="ARBA" id="ARBA00022679"/>
    </source>
</evidence>
<dbReference type="EMBL" id="FQUQ01000008">
    <property type="protein sequence ID" value="SHG88461.1"/>
    <property type="molecule type" value="Genomic_DNA"/>
</dbReference>
<reference evidence="6" key="1">
    <citation type="submission" date="2016-11" db="EMBL/GenBank/DDBJ databases">
        <authorList>
            <person name="Varghese N."/>
            <person name="Submissions S."/>
        </authorList>
    </citation>
    <scope>NUCLEOTIDE SEQUENCE [LARGE SCALE GENOMIC DNA]</scope>
    <source>
        <strain evidence="6">DSM 16990</strain>
    </source>
</reference>
<dbReference type="STRING" id="288992.SAMN04488522_108129"/>
<comment type="similarity">
    <text evidence="1">Belongs to the acetyl-CoA hydrolase/transferase family.</text>
</comment>
<dbReference type="PANTHER" id="PTHR21432:SF20">
    <property type="entry name" value="ACETYL-COA HYDROLASE"/>
    <property type="match status" value="1"/>
</dbReference>
<dbReference type="InterPro" id="IPR046433">
    <property type="entry name" value="ActCoA_hydro"/>
</dbReference>
<dbReference type="Gene3D" id="3.40.1080.10">
    <property type="entry name" value="Glutaconate Coenzyme A-transferase"/>
    <property type="match status" value="1"/>
</dbReference>
<dbReference type="RefSeq" id="WP_073238016.1">
    <property type="nucleotide sequence ID" value="NZ_FQUQ01000008.1"/>
</dbReference>
<dbReference type="InterPro" id="IPR003702">
    <property type="entry name" value="ActCoA_hydro_N"/>
</dbReference>
<keyword evidence="6" id="KW-1185">Reference proteome</keyword>
<feature type="domain" description="Acetyl-CoA hydrolase/transferase C-terminal" evidence="4">
    <location>
        <begin position="268"/>
        <end position="418"/>
    </location>
</feature>
<dbReference type="GO" id="GO:0008775">
    <property type="term" value="F:acetate CoA-transferase activity"/>
    <property type="evidence" value="ECO:0007669"/>
    <property type="project" value="InterPro"/>
</dbReference>
<sequence length="426" mass="46324">MNSPTYLTAAQAVQAIKSGDRVFIHGSAATPVHLVKALQARHHELKNVEITSITTLGDIDFNAAPYRESFFFNSLFVSANTRAVANSLYGDYVPVFLSQIPKLFKEGFLPLDVAMIQVSEPDVHGYCSLGTSVDIARAAVDTAKHIIAQVNPKVPRTHGDGFVHISKFQSLVWHEEELPEVDYGSKTSEAMVTIGANIADLVEDGATLQLGIGGIPDQVLKNLSGHKNLGLHTEMLSDGVIPLIQSGVINNSLKRINRGKSITSFMIGTRKLYDFVDDNPSIRVMDISYANDTSIIRQNPKVTAINSAIELDLTGQVCADSMGTYQYSGIGGQMDFIHGASLSEGGKPIIALPSVTSKGISRIVPFLKEGAGVVTTRGHVHWVVTEYGKVNLFGQSLKQRARALISLAHPMHREALDRAFHDRFNH</sequence>
<dbReference type="GO" id="GO:0016787">
    <property type="term" value="F:hydrolase activity"/>
    <property type="evidence" value="ECO:0007669"/>
    <property type="project" value="UniProtKB-KW"/>
</dbReference>
<dbReference type="InterPro" id="IPR037171">
    <property type="entry name" value="NagB/RpiA_transferase-like"/>
</dbReference>